<organism evidence="1 2">
    <name type="scientific">Mucilaginibacter conchicola</name>
    <dbReference type="NCBI Taxonomy" id="2303333"/>
    <lineage>
        <taxon>Bacteria</taxon>
        <taxon>Pseudomonadati</taxon>
        <taxon>Bacteroidota</taxon>
        <taxon>Sphingobacteriia</taxon>
        <taxon>Sphingobacteriales</taxon>
        <taxon>Sphingobacteriaceae</taxon>
        <taxon>Mucilaginibacter</taxon>
    </lineage>
</organism>
<dbReference type="AlphaFoldDB" id="A0A372NWZ1"/>
<dbReference type="Gene3D" id="3.30.420.260">
    <property type="match status" value="1"/>
</dbReference>
<sequence length="315" mass="36119">MQLMKKLLLLGRWLVRKTFTDIFGALHSTKMPITMLIQVIEKKYYFCFNCMSENKTLYTSTDLSLNQANSYTLLLQVEPNSFNYAIVHGKQLLSWGENFSTDELRDPNLLRDILTANYKQVITGLAAEAFTLLPKSLYEPERANEIARLLDVKETEKVFAQELNDDNVIIYKVDESLTYAVKDFDNQSICHIDAGFIKAIPNDYPTSNTLYLSIGHDMASVVNYKYNKVRFYNTFSIKNHEELAYFCALVAKELELEPKDMRLVLSGEINDTDGYFNYLKEFFGQVRISNITVLEAPYTVPLHKLLALGALSLCV</sequence>
<dbReference type="Proteomes" id="UP000264217">
    <property type="component" value="Unassembled WGS sequence"/>
</dbReference>
<reference evidence="1 2" key="1">
    <citation type="submission" date="2018-08" db="EMBL/GenBank/DDBJ databases">
        <title>Mucilaginibacter sp. MYSH2.</title>
        <authorList>
            <person name="Seo T."/>
        </authorList>
    </citation>
    <scope>NUCLEOTIDE SEQUENCE [LARGE SCALE GENOMIC DNA]</scope>
    <source>
        <strain evidence="1 2">MYSH2</strain>
    </source>
</reference>
<evidence type="ECO:0000313" key="2">
    <source>
        <dbReference type="Proteomes" id="UP000264217"/>
    </source>
</evidence>
<gene>
    <name evidence="1" type="ORF">D0C36_00405</name>
</gene>
<keyword evidence="2" id="KW-1185">Reference proteome</keyword>
<dbReference type="CDD" id="cd24013">
    <property type="entry name" value="ASKHA_ATPase_BT3980-like"/>
    <property type="match status" value="1"/>
</dbReference>
<accession>A0A372NWZ1</accession>
<proteinExistence type="predicted"/>
<dbReference type="InterPro" id="IPR024213">
    <property type="entry name" value="DUF3822"/>
</dbReference>
<name>A0A372NWZ1_9SPHI</name>
<comment type="caution">
    <text evidence="1">The sequence shown here is derived from an EMBL/GenBank/DDBJ whole genome shotgun (WGS) entry which is preliminary data.</text>
</comment>
<dbReference type="EMBL" id="QWDC01000001">
    <property type="protein sequence ID" value="RFZ94057.1"/>
    <property type="molecule type" value="Genomic_DNA"/>
</dbReference>
<dbReference type="Pfam" id="PF12864">
    <property type="entry name" value="DUF3822"/>
    <property type="match status" value="1"/>
</dbReference>
<evidence type="ECO:0000313" key="1">
    <source>
        <dbReference type="EMBL" id="RFZ94057.1"/>
    </source>
</evidence>
<protein>
    <submittedName>
        <fullName evidence="1">DUF3822 family protein</fullName>
    </submittedName>
</protein>
<dbReference type="Gene3D" id="3.30.420.250">
    <property type="match status" value="1"/>
</dbReference>